<sequence length="164" mass="17147">MRVRREGRPGGQGHLGLEEFAAVVGLHPDHVRRLVVLGLLDADADPSGRLHFAPAQVGRAARIERLRAGFCLNYAGIGVVLDLLDRIAELEAAERAAGVRLPRRSPQPSTFVDPVGTAGPVGTVGTVGPVGTVGAGRRTVTKSGGRGQSSVARRYGGSLWTRTG</sequence>
<dbReference type="Gene3D" id="1.10.1660.10">
    <property type="match status" value="1"/>
</dbReference>
<reference evidence="2 3" key="1">
    <citation type="submission" date="2016-10" db="EMBL/GenBank/DDBJ databases">
        <authorList>
            <person name="de Groot N.N."/>
        </authorList>
    </citation>
    <scope>NUCLEOTIDE SEQUENCE [LARGE SCALE GENOMIC DNA]</scope>
    <source>
        <strain evidence="2 3">DSM 22024</strain>
    </source>
</reference>
<proteinExistence type="predicted"/>
<gene>
    <name evidence="2" type="ORF">SAMN04489717_3684</name>
</gene>
<evidence type="ECO:0000313" key="3">
    <source>
        <dbReference type="Proteomes" id="UP000198983"/>
    </source>
</evidence>
<name>A0A1H1UMH8_9ACTN</name>
<keyword evidence="3" id="KW-1185">Reference proteome</keyword>
<protein>
    <submittedName>
        <fullName evidence="2">MerR HTH family regulatory protein</fullName>
    </submittedName>
</protein>
<dbReference type="Pfam" id="PF13591">
    <property type="entry name" value="MerR_2"/>
    <property type="match status" value="1"/>
</dbReference>
<evidence type="ECO:0000256" key="1">
    <source>
        <dbReference type="SAM" id="MobiDB-lite"/>
    </source>
</evidence>
<dbReference type="AlphaFoldDB" id="A0A1H1UMH8"/>
<accession>A0A1H1UMH8</accession>
<dbReference type="Proteomes" id="UP000198983">
    <property type="component" value="Chromosome I"/>
</dbReference>
<evidence type="ECO:0000313" key="2">
    <source>
        <dbReference type="EMBL" id="SDS73416.1"/>
    </source>
</evidence>
<feature type="compositionally biased region" description="Low complexity" evidence="1">
    <location>
        <begin position="123"/>
        <end position="138"/>
    </location>
</feature>
<dbReference type="EMBL" id="LT629732">
    <property type="protein sequence ID" value="SDS73416.1"/>
    <property type="molecule type" value="Genomic_DNA"/>
</dbReference>
<feature type="region of interest" description="Disordered" evidence="1">
    <location>
        <begin position="123"/>
        <end position="164"/>
    </location>
</feature>
<dbReference type="STRING" id="117157.SAMN04489717_3684"/>
<organism evidence="2 3">
    <name type="scientific">Actinopolymorpha singaporensis</name>
    <dbReference type="NCBI Taxonomy" id="117157"/>
    <lineage>
        <taxon>Bacteria</taxon>
        <taxon>Bacillati</taxon>
        <taxon>Actinomycetota</taxon>
        <taxon>Actinomycetes</taxon>
        <taxon>Propionibacteriales</taxon>
        <taxon>Actinopolymorphaceae</taxon>
        <taxon>Actinopolymorpha</taxon>
    </lineage>
</organism>